<accession>A0ACB8V778</accession>
<sequence>MRKAFRSNTIQDQQVVSRSSILNPVLEMYQCCDKPPPPLNILTPYRDDKKDGLKFYTDPSYFFSLWKEKMLQATENKRKEKRRQKVHLSVSTCLSLYLSLFMPPVSLSTCLSSCVLSVLMPPVCLSAGAETRGGVFRSGSEEGESHDGCQVRKARNRRQEWNLMAYDKELRPDTRVTPSPYHASDGSLSPD</sequence>
<comment type="caution">
    <text evidence="1">The sequence shown here is derived from an EMBL/GenBank/DDBJ whole genome shotgun (WGS) entry which is preliminary data.</text>
</comment>
<keyword evidence="2" id="KW-1185">Reference proteome</keyword>
<evidence type="ECO:0000313" key="1">
    <source>
        <dbReference type="EMBL" id="KAI3351385.1"/>
    </source>
</evidence>
<evidence type="ECO:0000313" key="2">
    <source>
        <dbReference type="Proteomes" id="UP000831701"/>
    </source>
</evidence>
<feature type="non-terminal residue" evidence="1">
    <location>
        <position position="191"/>
    </location>
</feature>
<reference evidence="1" key="1">
    <citation type="submission" date="2022-04" db="EMBL/GenBank/DDBJ databases">
        <title>Jade perch genome.</title>
        <authorList>
            <person name="Chao B."/>
        </authorList>
    </citation>
    <scope>NUCLEOTIDE SEQUENCE</scope>
    <source>
        <strain evidence="1">CB-2022</strain>
    </source>
</reference>
<dbReference type="EMBL" id="CM041554">
    <property type="protein sequence ID" value="KAI3351385.1"/>
    <property type="molecule type" value="Genomic_DNA"/>
</dbReference>
<name>A0ACB8V778_9TELE</name>
<proteinExistence type="predicted"/>
<dbReference type="Proteomes" id="UP000831701">
    <property type="component" value="Chromosome 24"/>
</dbReference>
<gene>
    <name evidence="1" type="ORF">L3Q82_020188</name>
</gene>
<protein>
    <submittedName>
        <fullName evidence="1">Uncharacterized protein</fullName>
    </submittedName>
</protein>
<organism evidence="1 2">
    <name type="scientific">Scortum barcoo</name>
    <name type="common">barcoo grunter</name>
    <dbReference type="NCBI Taxonomy" id="214431"/>
    <lineage>
        <taxon>Eukaryota</taxon>
        <taxon>Metazoa</taxon>
        <taxon>Chordata</taxon>
        <taxon>Craniata</taxon>
        <taxon>Vertebrata</taxon>
        <taxon>Euteleostomi</taxon>
        <taxon>Actinopterygii</taxon>
        <taxon>Neopterygii</taxon>
        <taxon>Teleostei</taxon>
        <taxon>Neoteleostei</taxon>
        <taxon>Acanthomorphata</taxon>
        <taxon>Eupercaria</taxon>
        <taxon>Centrarchiformes</taxon>
        <taxon>Terapontoidei</taxon>
        <taxon>Terapontidae</taxon>
        <taxon>Scortum</taxon>
    </lineage>
</organism>